<keyword evidence="4" id="KW-1185">Reference proteome</keyword>
<feature type="compositionally biased region" description="Low complexity" evidence="1">
    <location>
        <begin position="277"/>
        <end position="307"/>
    </location>
</feature>
<dbReference type="RefSeq" id="WP_087459066.1">
    <property type="nucleotide sequence ID" value="NZ_CP021434.1"/>
</dbReference>
<feature type="compositionally biased region" description="Polar residues" evidence="1">
    <location>
        <begin position="162"/>
        <end position="178"/>
    </location>
</feature>
<feature type="chain" id="PRO_5039584848" description="Sporulation protein" evidence="2">
    <location>
        <begin position="20"/>
        <end position="412"/>
    </location>
</feature>
<dbReference type="Proteomes" id="UP000195437">
    <property type="component" value="Chromosome"/>
</dbReference>
<evidence type="ECO:0008006" key="5">
    <source>
        <dbReference type="Google" id="ProtNLM"/>
    </source>
</evidence>
<evidence type="ECO:0000313" key="3">
    <source>
        <dbReference type="EMBL" id="ARU63734.1"/>
    </source>
</evidence>
<feature type="compositionally biased region" description="Low complexity" evidence="1">
    <location>
        <begin position="186"/>
        <end position="202"/>
    </location>
</feature>
<dbReference type="OrthoDB" id="1707228at2"/>
<feature type="signal peptide" evidence="2">
    <location>
        <begin position="1"/>
        <end position="19"/>
    </location>
</feature>
<dbReference type="KEGG" id="tum:CBW65_00005"/>
<feature type="region of interest" description="Disordered" evidence="1">
    <location>
        <begin position="69"/>
        <end position="97"/>
    </location>
</feature>
<organism evidence="3 4">
    <name type="scientific">Tumebacillus avium</name>
    <dbReference type="NCBI Taxonomy" id="1903704"/>
    <lineage>
        <taxon>Bacteria</taxon>
        <taxon>Bacillati</taxon>
        <taxon>Bacillota</taxon>
        <taxon>Bacilli</taxon>
        <taxon>Bacillales</taxon>
        <taxon>Alicyclobacillaceae</taxon>
        <taxon>Tumebacillus</taxon>
    </lineage>
</organism>
<evidence type="ECO:0000256" key="2">
    <source>
        <dbReference type="SAM" id="SignalP"/>
    </source>
</evidence>
<dbReference type="InterPro" id="IPR019076">
    <property type="entry name" value="Spore_lipoprot_YhcN/YlaJ-like"/>
</dbReference>
<reference evidence="4" key="1">
    <citation type="submission" date="2017-05" db="EMBL/GenBank/DDBJ databases">
        <authorList>
            <person name="Sung H."/>
        </authorList>
    </citation>
    <scope>NUCLEOTIDE SEQUENCE [LARGE SCALE GENOMIC DNA]</scope>
    <source>
        <strain evidence="4">AR23208</strain>
    </source>
</reference>
<feature type="region of interest" description="Disordered" evidence="1">
    <location>
        <begin position="377"/>
        <end position="412"/>
    </location>
</feature>
<feature type="region of interest" description="Disordered" evidence="1">
    <location>
        <begin position="23"/>
        <end position="53"/>
    </location>
</feature>
<feature type="region of interest" description="Disordered" evidence="1">
    <location>
        <begin position="159"/>
        <end position="209"/>
    </location>
</feature>
<dbReference type="EMBL" id="CP021434">
    <property type="protein sequence ID" value="ARU63734.1"/>
    <property type="molecule type" value="Genomic_DNA"/>
</dbReference>
<accession>A0A1Y0IWL0</accession>
<feature type="region of interest" description="Disordered" evidence="1">
    <location>
        <begin position="270"/>
        <end position="308"/>
    </location>
</feature>
<sequence length="412" mass="42518">MKKFSALAGALLLSSSLLAGCTPNAAQDNNANNRTGTYNTDRAGRIMDNNNGVGVRNTRVDQDRLGVRDNIGPDRRPNVLTNDAPDRDRLGVRDRIGPDTANYRNMRADRSLEARVEAIPGIRDAKVLVNGNTAYVGINQGTNLGGGNRAGIRSDVPPTAGHQANTTNRAGNVSQYGGTMSDRDYGTSGLTPTSPLTPQTGTYGTRDNRGGLFGTGIGTGMGTYGTGRGYGTGTYGTGTGTGMGTYSNGNYGNGGVTGTDGTRGTTRNGAGLFGTSGNNRVGTYTNNTGTTNNTRTNNVGTYNTNNNADVSNDIKQRVISAVKQGNPSITTVYVSANPGLYNRMDAFSRDTVSGHPGRGLNDLGDMFRRLFPTTGTAGIGAGTSGTNGTTGGTTTGRTMGNTGGTTSGVTNR</sequence>
<feature type="compositionally biased region" description="Basic and acidic residues" evidence="1">
    <location>
        <begin position="84"/>
        <end position="97"/>
    </location>
</feature>
<dbReference type="AlphaFoldDB" id="A0A1Y0IWL0"/>
<feature type="compositionally biased region" description="Polar residues" evidence="1">
    <location>
        <begin position="24"/>
        <end position="40"/>
    </location>
</feature>
<keyword evidence="2" id="KW-0732">Signal</keyword>
<dbReference type="Pfam" id="PF09580">
    <property type="entry name" value="Spore_YhcN_YlaJ"/>
    <property type="match status" value="1"/>
</dbReference>
<evidence type="ECO:0000313" key="4">
    <source>
        <dbReference type="Proteomes" id="UP000195437"/>
    </source>
</evidence>
<proteinExistence type="predicted"/>
<dbReference type="PROSITE" id="PS51257">
    <property type="entry name" value="PROKAR_LIPOPROTEIN"/>
    <property type="match status" value="1"/>
</dbReference>
<gene>
    <name evidence="3" type="ORF">CBW65_00005</name>
</gene>
<evidence type="ECO:0000256" key="1">
    <source>
        <dbReference type="SAM" id="MobiDB-lite"/>
    </source>
</evidence>
<protein>
    <recommendedName>
        <fullName evidence="5">Sporulation protein</fullName>
    </recommendedName>
</protein>
<name>A0A1Y0IWL0_9BACL</name>
<feature type="compositionally biased region" description="Gly residues" evidence="1">
    <location>
        <begin position="377"/>
        <end position="394"/>
    </location>
</feature>